<evidence type="ECO:0000256" key="11">
    <source>
        <dbReference type="ARBA" id="ARBA00023170"/>
    </source>
</evidence>
<comment type="similarity">
    <text evidence="2">Belongs to the Toll-like receptor family.</text>
</comment>
<keyword evidence="8" id="KW-0391">Immunity</keyword>
<keyword evidence="6" id="KW-0732">Signal</keyword>
<evidence type="ECO:0000313" key="14">
    <source>
        <dbReference type="EMBL" id="CAH1790678.1"/>
    </source>
</evidence>
<evidence type="ECO:0000256" key="2">
    <source>
        <dbReference type="ARBA" id="ARBA00009634"/>
    </source>
</evidence>
<keyword evidence="15" id="KW-1185">Reference proteome</keyword>
<keyword evidence="10" id="KW-0472">Membrane</keyword>
<dbReference type="SUPFAM" id="SSF52200">
    <property type="entry name" value="Toll/Interleukin receptor TIR domain"/>
    <property type="match status" value="1"/>
</dbReference>
<dbReference type="OrthoDB" id="5966846at2759"/>
<evidence type="ECO:0000256" key="8">
    <source>
        <dbReference type="ARBA" id="ARBA00022859"/>
    </source>
</evidence>
<dbReference type="SMART" id="SM00255">
    <property type="entry name" value="TIR"/>
    <property type="match status" value="1"/>
</dbReference>
<keyword evidence="4" id="KW-0433">Leucine-rich repeat</keyword>
<dbReference type="InterPro" id="IPR000157">
    <property type="entry name" value="TIR_dom"/>
</dbReference>
<evidence type="ECO:0000256" key="6">
    <source>
        <dbReference type="ARBA" id="ARBA00022729"/>
    </source>
</evidence>
<evidence type="ECO:0000256" key="1">
    <source>
        <dbReference type="ARBA" id="ARBA00004479"/>
    </source>
</evidence>
<evidence type="ECO:0000259" key="13">
    <source>
        <dbReference type="PROSITE" id="PS50104"/>
    </source>
</evidence>
<dbReference type="Gene3D" id="3.40.50.10140">
    <property type="entry name" value="Toll/interleukin-1 receptor homology (TIR) domain"/>
    <property type="match status" value="1"/>
</dbReference>
<keyword evidence="3" id="KW-0399">Innate immunity</keyword>
<protein>
    <recommendedName>
        <fullName evidence="13">TIR domain-containing protein</fullName>
    </recommendedName>
</protein>
<dbReference type="PROSITE" id="PS50104">
    <property type="entry name" value="TIR"/>
    <property type="match status" value="1"/>
</dbReference>
<dbReference type="GO" id="GO:0007165">
    <property type="term" value="P:signal transduction"/>
    <property type="evidence" value="ECO:0007669"/>
    <property type="project" value="InterPro"/>
</dbReference>
<sequence>LTKKRSEEALSFTYHGFVSYSSLDDVSIIEQIHFKMEREFGLNLAIHQRDFIPGDFVMDNIIHFVEASHKVIIILSNNYLASNWCKFEFELSKNKRLDATYDTMVMILLHDIDDLNKDQISPSLKSYLGQKTYLRWPKDSSQKPAFWLRLKEALDFEINDFHNINQNVRLERMCDLEHDSDPTAEQSNIEAFEIQNNDDTQHLL</sequence>
<feature type="domain" description="TIR" evidence="13">
    <location>
        <begin position="12"/>
        <end position="154"/>
    </location>
</feature>
<dbReference type="PRINTS" id="PR01537">
    <property type="entry name" value="INTRLKN1R1F"/>
</dbReference>
<proteinExistence type="inferred from homology"/>
<evidence type="ECO:0000256" key="7">
    <source>
        <dbReference type="ARBA" id="ARBA00022737"/>
    </source>
</evidence>
<accession>A0A8S4P8X4</accession>
<dbReference type="GO" id="GO:0038023">
    <property type="term" value="F:signaling receptor activity"/>
    <property type="evidence" value="ECO:0007669"/>
    <property type="project" value="TreeGrafter"/>
</dbReference>
<dbReference type="GO" id="GO:0005886">
    <property type="term" value="C:plasma membrane"/>
    <property type="evidence" value="ECO:0007669"/>
    <property type="project" value="TreeGrafter"/>
</dbReference>
<evidence type="ECO:0000256" key="9">
    <source>
        <dbReference type="ARBA" id="ARBA00022989"/>
    </source>
</evidence>
<reference evidence="14" key="1">
    <citation type="submission" date="2022-03" db="EMBL/GenBank/DDBJ databases">
        <authorList>
            <person name="Martin C."/>
        </authorList>
    </citation>
    <scope>NUCLEOTIDE SEQUENCE</scope>
</reference>
<dbReference type="EMBL" id="CAIIXF020000008">
    <property type="protein sequence ID" value="CAH1790678.1"/>
    <property type="molecule type" value="Genomic_DNA"/>
</dbReference>
<evidence type="ECO:0000313" key="15">
    <source>
        <dbReference type="Proteomes" id="UP000749559"/>
    </source>
</evidence>
<dbReference type="GO" id="GO:0045087">
    <property type="term" value="P:innate immune response"/>
    <property type="evidence" value="ECO:0007669"/>
    <property type="project" value="UniProtKB-KW"/>
</dbReference>
<organism evidence="14 15">
    <name type="scientific">Owenia fusiformis</name>
    <name type="common">Polychaete worm</name>
    <dbReference type="NCBI Taxonomy" id="6347"/>
    <lineage>
        <taxon>Eukaryota</taxon>
        <taxon>Metazoa</taxon>
        <taxon>Spiralia</taxon>
        <taxon>Lophotrochozoa</taxon>
        <taxon>Annelida</taxon>
        <taxon>Polychaeta</taxon>
        <taxon>Sedentaria</taxon>
        <taxon>Canalipalpata</taxon>
        <taxon>Sabellida</taxon>
        <taxon>Oweniida</taxon>
        <taxon>Oweniidae</taxon>
        <taxon>Owenia</taxon>
    </lineage>
</organism>
<dbReference type="Pfam" id="PF01582">
    <property type="entry name" value="TIR"/>
    <property type="match status" value="1"/>
</dbReference>
<dbReference type="AlphaFoldDB" id="A0A8S4P8X4"/>
<comment type="subcellular location">
    <subcellularLocation>
        <location evidence="1">Membrane</location>
        <topology evidence="1">Single-pass type I membrane protein</topology>
    </subcellularLocation>
</comment>
<keyword evidence="5" id="KW-0812">Transmembrane</keyword>
<keyword evidence="12" id="KW-0325">Glycoprotein</keyword>
<feature type="non-terminal residue" evidence="14">
    <location>
        <position position="1"/>
    </location>
</feature>
<name>A0A8S4P8X4_OWEFU</name>
<dbReference type="PANTHER" id="PTHR24365:SF541">
    <property type="entry name" value="PROTEIN TOLL-RELATED"/>
    <property type="match status" value="1"/>
</dbReference>
<evidence type="ECO:0000256" key="12">
    <source>
        <dbReference type="ARBA" id="ARBA00023180"/>
    </source>
</evidence>
<keyword evidence="9" id="KW-1133">Transmembrane helix</keyword>
<dbReference type="Proteomes" id="UP000749559">
    <property type="component" value="Unassembled WGS sequence"/>
</dbReference>
<evidence type="ECO:0000256" key="5">
    <source>
        <dbReference type="ARBA" id="ARBA00022692"/>
    </source>
</evidence>
<evidence type="ECO:0000256" key="4">
    <source>
        <dbReference type="ARBA" id="ARBA00022614"/>
    </source>
</evidence>
<dbReference type="InterPro" id="IPR035897">
    <property type="entry name" value="Toll_tir_struct_dom_sf"/>
</dbReference>
<evidence type="ECO:0000256" key="10">
    <source>
        <dbReference type="ARBA" id="ARBA00023136"/>
    </source>
</evidence>
<dbReference type="FunFam" id="3.40.50.10140:FF:000001">
    <property type="entry name" value="Toll-like receptor 2"/>
    <property type="match status" value="1"/>
</dbReference>
<gene>
    <name evidence="14" type="ORF">OFUS_LOCUS15853</name>
</gene>
<dbReference type="PANTHER" id="PTHR24365">
    <property type="entry name" value="TOLL-LIKE RECEPTOR"/>
    <property type="match status" value="1"/>
</dbReference>
<keyword evidence="11" id="KW-0675">Receptor</keyword>
<comment type="caution">
    <text evidence="14">The sequence shown here is derived from an EMBL/GenBank/DDBJ whole genome shotgun (WGS) entry which is preliminary data.</text>
</comment>
<keyword evidence="7" id="KW-0677">Repeat</keyword>
<evidence type="ECO:0000256" key="3">
    <source>
        <dbReference type="ARBA" id="ARBA00022588"/>
    </source>
</evidence>